<accession>A0A068U4A8</accession>
<sequence>MLTERRFRRHPLLIGFLHTDIKLGRPCMARTSRFGSQLFSAPSMIAKYLKSGQLLMLSLRSLSPSPVLCDSCKL</sequence>
<dbReference type="Gramene" id="CDP03137">
    <property type="protein sequence ID" value="CDP03137"/>
    <property type="gene ID" value="GSCOC_T00041631001"/>
</dbReference>
<gene>
    <name evidence="1" type="ORF">GSCOC_T00041631001</name>
</gene>
<name>A0A068U4A8_COFCA</name>
<protein>
    <submittedName>
        <fullName evidence="1">Uncharacterized protein</fullName>
    </submittedName>
</protein>
<dbReference type="EMBL" id="HG739093">
    <property type="protein sequence ID" value="CDP03137.1"/>
    <property type="molecule type" value="Genomic_DNA"/>
</dbReference>
<proteinExistence type="predicted"/>
<evidence type="ECO:0000313" key="2">
    <source>
        <dbReference type="Proteomes" id="UP000295252"/>
    </source>
</evidence>
<evidence type="ECO:0000313" key="1">
    <source>
        <dbReference type="EMBL" id="CDP03137.1"/>
    </source>
</evidence>
<keyword evidence="2" id="KW-1185">Reference proteome</keyword>
<dbReference type="AlphaFoldDB" id="A0A068U4A8"/>
<organism evidence="1 2">
    <name type="scientific">Coffea canephora</name>
    <name type="common">Robusta coffee</name>
    <dbReference type="NCBI Taxonomy" id="49390"/>
    <lineage>
        <taxon>Eukaryota</taxon>
        <taxon>Viridiplantae</taxon>
        <taxon>Streptophyta</taxon>
        <taxon>Embryophyta</taxon>
        <taxon>Tracheophyta</taxon>
        <taxon>Spermatophyta</taxon>
        <taxon>Magnoliopsida</taxon>
        <taxon>eudicotyledons</taxon>
        <taxon>Gunneridae</taxon>
        <taxon>Pentapetalae</taxon>
        <taxon>asterids</taxon>
        <taxon>lamiids</taxon>
        <taxon>Gentianales</taxon>
        <taxon>Rubiaceae</taxon>
        <taxon>Ixoroideae</taxon>
        <taxon>Gardenieae complex</taxon>
        <taxon>Bertiereae - Coffeeae clade</taxon>
        <taxon>Coffeeae</taxon>
        <taxon>Coffea</taxon>
    </lineage>
</organism>
<dbReference type="InParanoid" id="A0A068U4A8"/>
<dbReference type="Proteomes" id="UP000295252">
    <property type="component" value="Chromosome VIII"/>
</dbReference>
<reference evidence="2" key="1">
    <citation type="journal article" date="2014" name="Science">
        <title>The coffee genome provides insight into the convergent evolution of caffeine biosynthesis.</title>
        <authorList>
            <person name="Denoeud F."/>
            <person name="Carretero-Paulet L."/>
            <person name="Dereeper A."/>
            <person name="Droc G."/>
            <person name="Guyot R."/>
            <person name="Pietrella M."/>
            <person name="Zheng C."/>
            <person name="Alberti A."/>
            <person name="Anthony F."/>
            <person name="Aprea G."/>
            <person name="Aury J.M."/>
            <person name="Bento P."/>
            <person name="Bernard M."/>
            <person name="Bocs S."/>
            <person name="Campa C."/>
            <person name="Cenci A."/>
            <person name="Combes M.C."/>
            <person name="Crouzillat D."/>
            <person name="Da Silva C."/>
            <person name="Daddiego L."/>
            <person name="De Bellis F."/>
            <person name="Dussert S."/>
            <person name="Garsmeur O."/>
            <person name="Gayraud T."/>
            <person name="Guignon V."/>
            <person name="Jahn K."/>
            <person name="Jamilloux V."/>
            <person name="Joet T."/>
            <person name="Labadie K."/>
            <person name="Lan T."/>
            <person name="Leclercq J."/>
            <person name="Lepelley M."/>
            <person name="Leroy T."/>
            <person name="Li L.T."/>
            <person name="Librado P."/>
            <person name="Lopez L."/>
            <person name="Munoz A."/>
            <person name="Noel B."/>
            <person name="Pallavicini A."/>
            <person name="Perrotta G."/>
            <person name="Poncet V."/>
            <person name="Pot D."/>
            <person name="Priyono X."/>
            <person name="Rigoreau M."/>
            <person name="Rouard M."/>
            <person name="Rozas J."/>
            <person name="Tranchant-Dubreuil C."/>
            <person name="VanBuren R."/>
            <person name="Zhang Q."/>
            <person name="Andrade A.C."/>
            <person name="Argout X."/>
            <person name="Bertrand B."/>
            <person name="de Kochko A."/>
            <person name="Graziosi G."/>
            <person name="Henry R.J."/>
            <person name="Jayarama X."/>
            <person name="Ming R."/>
            <person name="Nagai C."/>
            <person name="Rounsley S."/>
            <person name="Sankoff D."/>
            <person name="Giuliano G."/>
            <person name="Albert V.A."/>
            <person name="Wincker P."/>
            <person name="Lashermes P."/>
        </authorList>
    </citation>
    <scope>NUCLEOTIDE SEQUENCE [LARGE SCALE GENOMIC DNA]</scope>
    <source>
        <strain evidence="2">cv. DH200-94</strain>
    </source>
</reference>